<keyword evidence="6" id="KW-0804">Transcription</keyword>
<comment type="subcellular location">
    <subcellularLocation>
        <location evidence="1">Nucleus</location>
    </subcellularLocation>
</comment>
<dbReference type="SUPFAM" id="SSF53036">
    <property type="entry name" value="Eukaryotic RPB5 N-terminal domain"/>
    <property type="match status" value="1"/>
</dbReference>
<proteinExistence type="inferred from homology"/>
<dbReference type="EMBL" id="GDJX01003624">
    <property type="protein sequence ID" value="JAT64312.1"/>
    <property type="molecule type" value="Transcribed_RNA"/>
</dbReference>
<dbReference type="InterPro" id="IPR035913">
    <property type="entry name" value="RPB5-like_sf"/>
</dbReference>
<evidence type="ECO:0000259" key="5">
    <source>
        <dbReference type="Pfam" id="PF03871"/>
    </source>
</evidence>
<dbReference type="GO" id="GO:0006366">
    <property type="term" value="P:transcription by RNA polymerase II"/>
    <property type="evidence" value="ECO:0007669"/>
    <property type="project" value="TreeGrafter"/>
</dbReference>
<dbReference type="GO" id="GO:0042797">
    <property type="term" value="P:tRNA transcription by RNA polymerase III"/>
    <property type="evidence" value="ECO:0007669"/>
    <property type="project" value="TreeGrafter"/>
</dbReference>
<dbReference type="Gene3D" id="3.40.1340.10">
    <property type="entry name" value="RNA polymerase, Rpb5, N-terminal domain"/>
    <property type="match status" value="1"/>
</dbReference>
<organism evidence="6">
    <name type="scientific">Anthurium amnicola</name>
    <dbReference type="NCBI Taxonomy" id="1678845"/>
    <lineage>
        <taxon>Eukaryota</taxon>
        <taxon>Viridiplantae</taxon>
        <taxon>Streptophyta</taxon>
        <taxon>Embryophyta</taxon>
        <taxon>Tracheophyta</taxon>
        <taxon>Spermatophyta</taxon>
        <taxon>Magnoliopsida</taxon>
        <taxon>Liliopsida</taxon>
        <taxon>Araceae</taxon>
        <taxon>Pothoideae</taxon>
        <taxon>Potheae</taxon>
        <taxon>Anthurium</taxon>
    </lineage>
</organism>
<name>A0A1D1ZBP6_9ARAE</name>
<dbReference type="GO" id="GO:0055029">
    <property type="term" value="C:nuclear DNA-directed RNA polymerase complex"/>
    <property type="evidence" value="ECO:0007669"/>
    <property type="project" value="UniProtKB-ARBA"/>
</dbReference>
<feature type="domain" description="RNA polymerase subunit H/Rpb5 C-terminal" evidence="4">
    <location>
        <begin position="144"/>
        <end position="216"/>
    </location>
</feature>
<dbReference type="InterPro" id="IPR005571">
    <property type="entry name" value="RNA_pol_Rpb5_N"/>
</dbReference>
<dbReference type="GO" id="GO:0003677">
    <property type="term" value="F:DNA binding"/>
    <property type="evidence" value="ECO:0007669"/>
    <property type="project" value="InterPro"/>
</dbReference>
<dbReference type="Gene3D" id="3.90.940.20">
    <property type="entry name" value="RPB5-like RNA polymerase subunit"/>
    <property type="match status" value="1"/>
</dbReference>
<accession>A0A1D1ZBP6</accession>
<dbReference type="AlphaFoldDB" id="A0A1D1ZBP6"/>
<dbReference type="PANTHER" id="PTHR10535">
    <property type="entry name" value="DNA-DIRECTED RNA POLYMERASES I, II, AND III SUBUNIT RPABC1"/>
    <property type="match status" value="1"/>
</dbReference>
<dbReference type="InterPro" id="IPR036710">
    <property type="entry name" value="RNA_pol_Rpb5_N_sf"/>
</dbReference>
<dbReference type="PANTHER" id="PTHR10535:SF2">
    <property type="entry name" value="DNA-DIRECTED RNA POLYMERASE V SUBUNIT 5A"/>
    <property type="match status" value="1"/>
</dbReference>
<sequence length="217" mass="24495">MEGGGGCLASFIDQGSVESHRYFLARRTLLEMLRDRGYAVPDVDIHQTLPEFRSMYGQQPDLDRLLISASLASDPSRKVLVIFSGPGKFKLSTFRGIIDKFKNEISPQSRMILVLGDKPTSQARQATKEFSFKVETFQITELLVNVTKHTLMPKHEILIEEDKQKLLKKYSVEDSQLPRMLASDPIARYHGLEPGQVVKVTHDGEATGFHVTYRCVV</sequence>
<evidence type="ECO:0000313" key="6">
    <source>
        <dbReference type="EMBL" id="JAT64312.1"/>
    </source>
</evidence>
<dbReference type="Pfam" id="PF03871">
    <property type="entry name" value="RNA_pol_Rpb5_N"/>
    <property type="match status" value="1"/>
</dbReference>
<dbReference type="PIRSF" id="PIRSF000747">
    <property type="entry name" value="RPB5"/>
    <property type="match status" value="1"/>
</dbReference>
<dbReference type="SUPFAM" id="SSF55287">
    <property type="entry name" value="RPB5-like RNA polymerase subunit"/>
    <property type="match status" value="1"/>
</dbReference>
<keyword evidence="6" id="KW-0240">DNA-directed RNA polymerase</keyword>
<dbReference type="FunFam" id="3.90.940.20:FF:000001">
    <property type="entry name" value="DNA-directed RNA polymerases I, II, and III subunit RPABC1"/>
    <property type="match status" value="1"/>
</dbReference>
<evidence type="ECO:0000256" key="1">
    <source>
        <dbReference type="ARBA" id="ARBA00004123"/>
    </source>
</evidence>
<evidence type="ECO:0000259" key="4">
    <source>
        <dbReference type="Pfam" id="PF01191"/>
    </source>
</evidence>
<dbReference type="InterPro" id="IPR014381">
    <property type="entry name" value="Arch_Rpo5/euc_Rpb5"/>
</dbReference>
<dbReference type="GO" id="GO:0006362">
    <property type="term" value="P:transcription elongation by RNA polymerase I"/>
    <property type="evidence" value="ECO:0007669"/>
    <property type="project" value="TreeGrafter"/>
</dbReference>
<evidence type="ECO:0000256" key="3">
    <source>
        <dbReference type="ARBA" id="ARBA00025765"/>
    </source>
</evidence>
<dbReference type="HAMAP" id="MF_00025">
    <property type="entry name" value="RNApol_Rpo5_RPB5"/>
    <property type="match status" value="1"/>
</dbReference>
<dbReference type="Pfam" id="PF01191">
    <property type="entry name" value="RNA_pol_Rpb5_C"/>
    <property type="match status" value="1"/>
</dbReference>
<dbReference type="GO" id="GO:0003899">
    <property type="term" value="F:DNA-directed RNA polymerase activity"/>
    <property type="evidence" value="ECO:0007669"/>
    <property type="project" value="InterPro"/>
</dbReference>
<evidence type="ECO:0000256" key="2">
    <source>
        <dbReference type="ARBA" id="ARBA00023242"/>
    </source>
</evidence>
<protein>
    <submittedName>
        <fullName evidence="6">DNA-directed RNA polymerases I, II, and III subunit RPABC1</fullName>
    </submittedName>
</protein>
<reference evidence="6" key="1">
    <citation type="submission" date="2015-07" db="EMBL/GenBank/DDBJ databases">
        <title>Transcriptome Assembly of Anthurium amnicola.</title>
        <authorList>
            <person name="Suzuki J."/>
        </authorList>
    </citation>
    <scope>NUCLEOTIDE SEQUENCE</scope>
</reference>
<gene>
    <name evidence="6" type="primary">rpb-5_0</name>
    <name evidence="6" type="ORF">g.36340</name>
</gene>
<dbReference type="InterPro" id="IPR000783">
    <property type="entry name" value="RNA_pol_subH/Rpb5_C"/>
</dbReference>
<feature type="domain" description="RNA polymerase Rpb5 N-terminal" evidence="5">
    <location>
        <begin position="18"/>
        <end position="99"/>
    </location>
</feature>
<comment type="similarity">
    <text evidence="3">Belongs to the archaeal Rpo5/eukaryotic RPB5 RNA polymerase subunit family.</text>
</comment>
<keyword evidence="2" id="KW-0539">Nucleus</keyword>